<dbReference type="InterPro" id="IPR043128">
    <property type="entry name" value="Rev_trsase/Diguanyl_cyclase"/>
</dbReference>
<dbReference type="EMBL" id="JACYFU010000002">
    <property type="protein sequence ID" value="MBD8065698.1"/>
    <property type="molecule type" value="Genomic_DNA"/>
</dbReference>
<dbReference type="Gene3D" id="3.30.70.270">
    <property type="match status" value="1"/>
</dbReference>
<comment type="caution">
    <text evidence="4">The sequence shown here is derived from an EMBL/GenBank/DDBJ whole genome shotgun (WGS) entry which is preliminary data.</text>
</comment>
<dbReference type="InterPro" id="IPR007890">
    <property type="entry name" value="CHASE2"/>
</dbReference>
<proteinExistence type="predicted"/>
<feature type="transmembrane region" description="Helical" evidence="1">
    <location>
        <begin position="287"/>
        <end position="307"/>
    </location>
</feature>
<dbReference type="RefSeq" id="WP_191774807.1">
    <property type="nucleotide sequence ID" value="NZ_JACYFU010000002.1"/>
</dbReference>
<dbReference type="GO" id="GO:0071111">
    <property type="term" value="F:cyclic-guanylate-specific phosphodiesterase activity"/>
    <property type="evidence" value="ECO:0007669"/>
    <property type="project" value="InterPro"/>
</dbReference>
<feature type="domain" description="EAL" evidence="2">
    <location>
        <begin position="511"/>
        <end position="761"/>
    </location>
</feature>
<dbReference type="Proteomes" id="UP000654108">
    <property type="component" value="Unassembled WGS sequence"/>
</dbReference>
<dbReference type="PROSITE" id="PS50883">
    <property type="entry name" value="EAL"/>
    <property type="match status" value="1"/>
</dbReference>
<dbReference type="InterPro" id="IPR029787">
    <property type="entry name" value="Nucleotide_cyclase"/>
</dbReference>
<dbReference type="SMART" id="SM00052">
    <property type="entry name" value="EAL"/>
    <property type="match status" value="1"/>
</dbReference>
<dbReference type="SMART" id="SM00267">
    <property type="entry name" value="GGDEF"/>
    <property type="match status" value="1"/>
</dbReference>
<feature type="domain" description="GGDEF" evidence="3">
    <location>
        <begin position="378"/>
        <end position="506"/>
    </location>
</feature>
<dbReference type="InterPro" id="IPR035919">
    <property type="entry name" value="EAL_sf"/>
</dbReference>
<dbReference type="AlphaFoldDB" id="A0A927FVP3"/>
<dbReference type="CDD" id="cd01948">
    <property type="entry name" value="EAL"/>
    <property type="match status" value="1"/>
</dbReference>
<dbReference type="PANTHER" id="PTHR33121">
    <property type="entry name" value="CYCLIC DI-GMP PHOSPHODIESTERASE PDEF"/>
    <property type="match status" value="1"/>
</dbReference>
<keyword evidence="1" id="KW-0472">Membrane</keyword>
<dbReference type="InterPro" id="IPR050706">
    <property type="entry name" value="Cyclic-di-GMP_PDE-like"/>
</dbReference>
<keyword evidence="1" id="KW-1133">Transmembrane helix</keyword>
<sequence>MSVALLLGLVLLLGRTGLLASLDDGLQDWRLSMTSRPVSGDTVFVAVDSKSLAEVGTWPWPRSLYGRVLDRLMDAGADEVAFDIDFSSSSTPAEDAAFAAALERAGGFAVLAAFVQDTGADGLMVSRPLPQFTQWADPVLVNVLIDGNAGHARWVPKSASDGSGPMEALAARLGQPTTTLPDLVTIDYSLDLSGIPRFSFTDVLDGHVAPELLAGKKVIVGASAIELRDFFHVPRYGIISGPLVQALAAETVRTGRIIRDFSGLPGLGLVAALALVILALGRPPIRVAGAVLLATALLGELLAVYAYGRWGVLVDTAAMHLGLVGLFALVVADDGYAQLLGRRQAMQRLGFLATHDAQTGLLSRHGFVSAAASGPSEELVVLQLLHMDELRATLGHDVADAVLTQFAHKLSSLNGNGPALVGEQSFAAARPDKGDASGLRLWAEMLSDSMSGVYHVPGHSVYIDVVAGYAAGPFVRSALLVQAETALLRARSERARVRGYIVADQEALERRRRLERDLRDALHNQDLHLAYQPQVDLRSRRLTGAEALVRWQHPELGMISPAEFIPLAEETGLIVDLGAWVLRQACRDAAGWPLPLKVSVNVSPIQFDRMNMEAEAKAALADADLPPHRLELEITEGARMANALAVNATLTALSQLGIALAVDDFGTGYSSLSYFQELPFDTLKIDQQFVRGRDSGQQSAALLAAIVELALRLDKHIVAEGVEDEATAELLAQLGCHTGQGYYFSRPIPPDAFIALMTREAVPAVGHL</sequence>
<dbReference type="Gene3D" id="3.20.20.450">
    <property type="entry name" value="EAL domain"/>
    <property type="match status" value="1"/>
</dbReference>
<accession>A0A927FVP3</accession>
<evidence type="ECO:0000313" key="5">
    <source>
        <dbReference type="Proteomes" id="UP000654108"/>
    </source>
</evidence>
<evidence type="ECO:0000256" key="1">
    <source>
        <dbReference type="SAM" id="Phobius"/>
    </source>
</evidence>
<dbReference type="SMART" id="SM01080">
    <property type="entry name" value="CHASE2"/>
    <property type="match status" value="1"/>
</dbReference>
<protein>
    <submittedName>
        <fullName evidence="4">EAL domain-containing protein</fullName>
    </submittedName>
</protein>
<reference evidence="4" key="1">
    <citation type="submission" date="2020-09" db="EMBL/GenBank/DDBJ databases">
        <title>Genome seq and assembly of Devosia sp.</title>
        <authorList>
            <person name="Chhetri G."/>
        </authorList>
    </citation>
    <scope>NUCLEOTIDE SEQUENCE</scope>
    <source>
        <strain evidence="4">PTR5</strain>
    </source>
</reference>
<gene>
    <name evidence="4" type="ORF">IC608_09445</name>
</gene>
<dbReference type="InterPro" id="IPR001633">
    <property type="entry name" value="EAL_dom"/>
</dbReference>
<dbReference type="Pfam" id="PF00563">
    <property type="entry name" value="EAL"/>
    <property type="match status" value="1"/>
</dbReference>
<organism evidence="4 5">
    <name type="scientific">Devosia oryzisoli</name>
    <dbReference type="NCBI Taxonomy" id="2774138"/>
    <lineage>
        <taxon>Bacteria</taxon>
        <taxon>Pseudomonadati</taxon>
        <taxon>Pseudomonadota</taxon>
        <taxon>Alphaproteobacteria</taxon>
        <taxon>Hyphomicrobiales</taxon>
        <taxon>Devosiaceae</taxon>
        <taxon>Devosia</taxon>
    </lineage>
</organism>
<dbReference type="PROSITE" id="PS50887">
    <property type="entry name" value="GGDEF"/>
    <property type="match status" value="1"/>
</dbReference>
<dbReference type="InterPro" id="IPR000160">
    <property type="entry name" value="GGDEF_dom"/>
</dbReference>
<dbReference type="SUPFAM" id="SSF141868">
    <property type="entry name" value="EAL domain-like"/>
    <property type="match status" value="1"/>
</dbReference>
<feature type="transmembrane region" description="Helical" evidence="1">
    <location>
        <begin position="261"/>
        <end position="280"/>
    </location>
</feature>
<keyword evidence="5" id="KW-1185">Reference proteome</keyword>
<dbReference type="Pfam" id="PF05226">
    <property type="entry name" value="CHASE2"/>
    <property type="match status" value="1"/>
</dbReference>
<dbReference type="PANTHER" id="PTHR33121:SF79">
    <property type="entry name" value="CYCLIC DI-GMP PHOSPHODIESTERASE PDED-RELATED"/>
    <property type="match status" value="1"/>
</dbReference>
<name>A0A927FVP3_9HYPH</name>
<dbReference type="SUPFAM" id="SSF55073">
    <property type="entry name" value="Nucleotide cyclase"/>
    <property type="match status" value="1"/>
</dbReference>
<keyword evidence="1" id="KW-0812">Transmembrane</keyword>
<evidence type="ECO:0000259" key="3">
    <source>
        <dbReference type="PROSITE" id="PS50887"/>
    </source>
</evidence>
<evidence type="ECO:0000259" key="2">
    <source>
        <dbReference type="PROSITE" id="PS50883"/>
    </source>
</evidence>
<evidence type="ECO:0000313" key="4">
    <source>
        <dbReference type="EMBL" id="MBD8065698.1"/>
    </source>
</evidence>